<reference evidence="3 4" key="1">
    <citation type="submission" date="2015-12" db="EMBL/GenBank/DDBJ databases">
        <title>Haloprofundus marisrubri gen. nov., sp. nov., an extremely halophilic archaeon isolated from the Discovery deep brine-seawater interface in the Red Sea.</title>
        <authorList>
            <person name="Zhang G."/>
            <person name="Stingl U."/>
            <person name="Rashid M."/>
        </authorList>
    </citation>
    <scope>NUCLEOTIDE SEQUENCE [LARGE SCALE GENOMIC DNA]</scope>
    <source>
        <strain evidence="3 4">SB9</strain>
    </source>
</reference>
<comment type="caution">
    <text evidence="3">The sequence shown here is derived from an EMBL/GenBank/DDBJ whole genome shotgun (WGS) entry which is preliminary data.</text>
</comment>
<gene>
    <name evidence="3" type="ORF">AUR64_01180</name>
</gene>
<comment type="catalytic activity">
    <reaction evidence="2">
        <text>a 3'-end 2',3'-cyclophospho-ribonucleotide-RNA + H2O = a 3'-end 2'-phospho-ribonucleotide-RNA + H(+)</text>
        <dbReference type="Rhea" id="RHEA:11828"/>
        <dbReference type="Rhea" id="RHEA-COMP:10464"/>
        <dbReference type="Rhea" id="RHEA-COMP:17353"/>
        <dbReference type="ChEBI" id="CHEBI:15377"/>
        <dbReference type="ChEBI" id="CHEBI:15378"/>
        <dbReference type="ChEBI" id="CHEBI:83064"/>
        <dbReference type="ChEBI" id="CHEBI:173113"/>
        <dbReference type="EC" id="3.1.4.58"/>
    </reaction>
</comment>
<keyword evidence="4" id="KW-1185">Reference proteome</keyword>
<dbReference type="GO" id="GO:0008664">
    <property type="term" value="F:RNA 2',3'-cyclic 3'-phosphodiesterase activity"/>
    <property type="evidence" value="ECO:0007669"/>
    <property type="project" value="UniProtKB-EC"/>
</dbReference>
<dbReference type="InterPro" id="IPR004175">
    <property type="entry name" value="RNA_CPDase"/>
</dbReference>
<dbReference type="NCBIfam" id="TIGR02258">
    <property type="entry name" value="2_5_ligase"/>
    <property type="match status" value="1"/>
</dbReference>
<dbReference type="SUPFAM" id="SSF55144">
    <property type="entry name" value="LigT-like"/>
    <property type="match status" value="1"/>
</dbReference>
<comment type="similarity">
    <text evidence="2">Belongs to the 2H phosphoesterase superfamily. ThpR family.</text>
</comment>
<dbReference type="PANTHER" id="PTHR35561:SF1">
    <property type="entry name" value="RNA 2',3'-CYCLIC PHOSPHODIESTERASE"/>
    <property type="match status" value="1"/>
</dbReference>
<name>A0A0W1R3G3_9EURY</name>
<dbReference type="STRING" id="1514971.AUR64_01180"/>
<organism evidence="3 4">
    <name type="scientific">Haloprofundus marisrubri</name>
    <dbReference type="NCBI Taxonomy" id="1514971"/>
    <lineage>
        <taxon>Archaea</taxon>
        <taxon>Methanobacteriati</taxon>
        <taxon>Methanobacteriota</taxon>
        <taxon>Stenosarchaea group</taxon>
        <taxon>Halobacteria</taxon>
        <taxon>Halobacteriales</taxon>
        <taxon>Haloferacaceae</taxon>
        <taxon>Haloprofundus</taxon>
    </lineage>
</organism>
<dbReference type="GO" id="GO:0004113">
    <property type="term" value="F:2',3'-cyclic-nucleotide 3'-phosphodiesterase activity"/>
    <property type="evidence" value="ECO:0007669"/>
    <property type="project" value="InterPro"/>
</dbReference>
<protein>
    <recommendedName>
        <fullName evidence="2">RNA 2',3'-cyclic phosphodiesterase</fullName>
        <shortName evidence="2">RNA 2',3'-CPDase</shortName>
        <ecNumber evidence="2">3.1.4.58</ecNumber>
    </recommendedName>
</protein>
<dbReference type="Proteomes" id="UP000054387">
    <property type="component" value="Unassembled WGS sequence"/>
</dbReference>
<feature type="short sequence motif" description="HXTX 1" evidence="2">
    <location>
        <begin position="39"/>
        <end position="42"/>
    </location>
</feature>
<dbReference type="InterPro" id="IPR009097">
    <property type="entry name" value="Cyclic_Pdiesterase"/>
</dbReference>
<feature type="active site" description="Proton acceptor" evidence="2">
    <location>
        <position position="128"/>
    </location>
</feature>
<evidence type="ECO:0000256" key="2">
    <source>
        <dbReference type="HAMAP-Rule" id="MF_01940"/>
    </source>
</evidence>
<keyword evidence="1 2" id="KW-0378">Hydrolase</keyword>
<proteinExistence type="inferred from homology"/>
<comment type="function">
    <text evidence="2">Hydrolyzes RNA 2',3'-cyclic phosphodiester to an RNA 2'-phosphomonoester.</text>
</comment>
<dbReference type="AlphaFoldDB" id="A0A0W1R3G3"/>
<evidence type="ECO:0000313" key="4">
    <source>
        <dbReference type="Proteomes" id="UP000054387"/>
    </source>
</evidence>
<dbReference type="OrthoDB" id="44091at2157"/>
<dbReference type="GO" id="GO:0016874">
    <property type="term" value="F:ligase activity"/>
    <property type="evidence" value="ECO:0007669"/>
    <property type="project" value="UniProtKB-KW"/>
</dbReference>
<feature type="active site" description="Proton donor" evidence="2">
    <location>
        <position position="39"/>
    </location>
</feature>
<dbReference type="Pfam" id="PF13563">
    <property type="entry name" value="2_5_RNA_ligase2"/>
    <property type="match status" value="1"/>
</dbReference>
<dbReference type="Gene3D" id="3.90.1140.10">
    <property type="entry name" value="Cyclic phosphodiesterase"/>
    <property type="match status" value="1"/>
</dbReference>
<keyword evidence="3" id="KW-0436">Ligase</keyword>
<feature type="short sequence motif" description="HXTX 2" evidence="2">
    <location>
        <begin position="128"/>
        <end position="131"/>
    </location>
</feature>
<dbReference type="PANTHER" id="PTHR35561">
    <property type="entry name" value="RNA 2',3'-CYCLIC PHOSPHODIESTERASE"/>
    <property type="match status" value="1"/>
</dbReference>
<evidence type="ECO:0000313" key="3">
    <source>
        <dbReference type="EMBL" id="KTG07878.1"/>
    </source>
</evidence>
<dbReference type="HAMAP" id="MF_01940">
    <property type="entry name" value="RNA_CPDase"/>
    <property type="match status" value="1"/>
</dbReference>
<dbReference type="EMBL" id="LOPU01000037">
    <property type="protein sequence ID" value="KTG07878.1"/>
    <property type="molecule type" value="Genomic_DNA"/>
</dbReference>
<accession>A0A0W1R3G3</accession>
<dbReference type="EC" id="3.1.4.58" evidence="2"/>
<sequence length="184" mass="20126">MRLFVTIDLPSSLADAVAAVQEEFRDAEGVRFVDPTQAHFTLKFLGETDENRLDEVAEAVESAVDAADIDPFEVTVGGLGVFPSLDHIRVVWAGVEDGDAEVTRLADAIERETTAIGFEAESYEFTPHVTLARMNDARGKNAVQRVVRETNPTVGTFRVEQVRLKESVLGPDGPTYSTVSRFAL</sequence>
<dbReference type="RefSeq" id="WP_058583306.1">
    <property type="nucleotide sequence ID" value="NZ_LOPU01000037.1"/>
</dbReference>
<evidence type="ECO:0000256" key="1">
    <source>
        <dbReference type="ARBA" id="ARBA00022801"/>
    </source>
</evidence>